<sequence length="370" mass="40687">MATTDLLIAHGELTQTRLRTRDDTPLAPGQVRVRVDRLALTSNNVTYAGFGQAMHYWDFYPSGEDGWGIVPVWGFGDVVQSLHPGVAVGERLYGFWPSSTHAVLTPDRLSPQRFADAAPHRSGLAGVYNQYFRTALDPLYRADDEDVQALMRPLFITSWLIADHLADNDFFGARDANGRATVLLSSASSKTAYGTAWALSRHPGVEVVGLTSPANEAFCRELGCYQRMLSYDSVEQLAADTPCVFVDFAGNGQLRRTVHTHFAGLAHSLAIGSTHLSEVALPGSGKQLPGPRMVFFFAPDQIRKRTQEWGAQAFGERMADAWRAFSERVTDAGSPWLRVEHTRGMASMPQVWTSLAAGRLDPRVGHVIEL</sequence>
<proteinExistence type="predicted"/>
<organism evidence="1 2">
    <name type="scientific">Variovorax dokdonensis</name>
    <dbReference type="NCBI Taxonomy" id="344883"/>
    <lineage>
        <taxon>Bacteria</taxon>
        <taxon>Pseudomonadati</taxon>
        <taxon>Pseudomonadota</taxon>
        <taxon>Betaproteobacteria</taxon>
        <taxon>Burkholderiales</taxon>
        <taxon>Comamonadaceae</taxon>
        <taxon>Variovorax</taxon>
    </lineage>
</organism>
<reference evidence="1" key="1">
    <citation type="submission" date="2023-06" db="EMBL/GenBank/DDBJ databases">
        <authorList>
            <person name="Jiang Y."/>
            <person name="Liu Q."/>
        </authorList>
    </citation>
    <scope>NUCLEOTIDE SEQUENCE</scope>
    <source>
        <strain evidence="1">CGMCC 1.12089</strain>
    </source>
</reference>
<dbReference type="Pfam" id="PF11017">
    <property type="entry name" value="DUF2855"/>
    <property type="match status" value="1"/>
</dbReference>
<dbReference type="SUPFAM" id="SSF50129">
    <property type="entry name" value="GroES-like"/>
    <property type="match status" value="1"/>
</dbReference>
<evidence type="ECO:0000313" key="2">
    <source>
        <dbReference type="Proteomes" id="UP001174908"/>
    </source>
</evidence>
<gene>
    <name evidence="1" type="ORF">QTH91_11405</name>
</gene>
<dbReference type="EMBL" id="JASZYV010000002">
    <property type="protein sequence ID" value="MDM0045090.1"/>
    <property type="molecule type" value="Genomic_DNA"/>
</dbReference>
<keyword evidence="2" id="KW-1185">Reference proteome</keyword>
<protein>
    <submittedName>
        <fullName evidence="1">DUF2855 family protein</fullName>
    </submittedName>
</protein>
<evidence type="ECO:0000313" key="1">
    <source>
        <dbReference type="EMBL" id="MDM0045090.1"/>
    </source>
</evidence>
<dbReference type="InterPro" id="IPR021276">
    <property type="entry name" value="DUF2855"/>
</dbReference>
<dbReference type="Proteomes" id="UP001174908">
    <property type="component" value="Unassembled WGS sequence"/>
</dbReference>
<comment type="caution">
    <text evidence="1">The sequence shown here is derived from an EMBL/GenBank/DDBJ whole genome shotgun (WGS) entry which is preliminary data.</text>
</comment>
<dbReference type="InterPro" id="IPR011032">
    <property type="entry name" value="GroES-like_sf"/>
</dbReference>
<name>A0ABT7NAW9_9BURK</name>
<accession>A0ABT7NAW9</accession>
<dbReference type="RefSeq" id="WP_286660192.1">
    <property type="nucleotide sequence ID" value="NZ_JASZYV010000002.1"/>
</dbReference>